<feature type="non-terminal residue" evidence="1">
    <location>
        <position position="89"/>
    </location>
</feature>
<protein>
    <submittedName>
        <fullName evidence="1">Uncharacterized protein</fullName>
    </submittedName>
</protein>
<evidence type="ECO:0000313" key="3">
    <source>
        <dbReference type="Proteomes" id="UP001328107"/>
    </source>
</evidence>
<feature type="non-terminal residue" evidence="1">
    <location>
        <position position="1"/>
    </location>
</feature>
<dbReference type="AlphaFoldDB" id="A0AAN5I2H9"/>
<keyword evidence="3" id="KW-1185">Reference proteome</keyword>
<comment type="caution">
    <text evidence="1">The sequence shown here is derived from an EMBL/GenBank/DDBJ whole genome shotgun (WGS) entry which is preliminary data.</text>
</comment>
<name>A0AAN5I2H9_9BILA</name>
<evidence type="ECO:0000313" key="2">
    <source>
        <dbReference type="EMBL" id="GMR63160.1"/>
    </source>
</evidence>
<accession>A0AAN5I2H9</accession>
<organism evidence="1 3">
    <name type="scientific">Pristionchus mayeri</name>
    <dbReference type="NCBI Taxonomy" id="1317129"/>
    <lineage>
        <taxon>Eukaryota</taxon>
        <taxon>Metazoa</taxon>
        <taxon>Ecdysozoa</taxon>
        <taxon>Nematoda</taxon>
        <taxon>Chromadorea</taxon>
        <taxon>Rhabditida</taxon>
        <taxon>Rhabditina</taxon>
        <taxon>Diplogasteromorpha</taxon>
        <taxon>Diplogasteroidea</taxon>
        <taxon>Neodiplogasteridae</taxon>
        <taxon>Pristionchus</taxon>
    </lineage>
</organism>
<evidence type="ECO:0000313" key="1">
    <source>
        <dbReference type="EMBL" id="GMR49572.1"/>
    </source>
</evidence>
<proteinExistence type="predicted"/>
<dbReference type="EMBL" id="BTRK01000007">
    <property type="protein sequence ID" value="GMR63160.1"/>
    <property type="molecule type" value="Genomic_DNA"/>
</dbReference>
<reference evidence="3" key="1">
    <citation type="submission" date="2022-10" db="EMBL/GenBank/DDBJ databases">
        <title>Genome assembly of Pristionchus species.</title>
        <authorList>
            <person name="Yoshida K."/>
            <person name="Sommer R.J."/>
        </authorList>
    </citation>
    <scope>NUCLEOTIDE SEQUENCE [LARGE SCALE GENOMIC DNA]</scope>
    <source>
        <strain evidence="3">RS5460</strain>
    </source>
</reference>
<reference evidence="1" key="2">
    <citation type="submission" date="2023-06" db="EMBL/GenBank/DDBJ databases">
        <title>Genome assembly of Pristionchus species.</title>
        <authorList>
            <person name="Yoshida K."/>
            <person name="Sommer R.J."/>
        </authorList>
    </citation>
    <scope>NUCLEOTIDE SEQUENCE</scope>
    <source>
        <strain evidence="1">RS5460</strain>
    </source>
</reference>
<gene>
    <name evidence="1" type="ORF">PMAYCL1PPCAC_19767</name>
    <name evidence="2" type="ORF">PMAYCL1PPCAC_33355</name>
</gene>
<dbReference type="EMBL" id="BTRK01000004">
    <property type="protein sequence ID" value="GMR49572.1"/>
    <property type="molecule type" value="Genomic_DNA"/>
</dbReference>
<dbReference type="Proteomes" id="UP001328107">
    <property type="component" value="Unassembled WGS sequence"/>
</dbReference>
<sequence length="89" mass="10123">LCVLFFSLKASSLTRSALSIHSQLSLPPLTLDFSTELALNSSPAMRYVQRNPPCFFQGRFCEEFLEVWKLSCGPNPTALKVLILQHFYR</sequence>